<keyword evidence="5 6" id="KW-0472">Membrane</keyword>
<feature type="transmembrane region" description="Helical" evidence="6">
    <location>
        <begin position="15"/>
        <end position="36"/>
    </location>
</feature>
<evidence type="ECO:0000256" key="1">
    <source>
        <dbReference type="ARBA" id="ARBA00004141"/>
    </source>
</evidence>
<comment type="subcellular location">
    <subcellularLocation>
        <location evidence="1">Membrane</location>
        <topology evidence="1">Multi-pass membrane protein</topology>
    </subcellularLocation>
</comment>
<reference evidence="8" key="1">
    <citation type="submission" date="2022-05" db="EMBL/GenBank/DDBJ databases">
        <authorList>
            <person name="Jo J.-H."/>
            <person name="Im W.-T."/>
        </authorList>
    </citation>
    <scope>NUCLEOTIDE SEQUENCE</scope>
    <source>
        <strain evidence="8">RG327</strain>
    </source>
</reference>
<dbReference type="InterPro" id="IPR007267">
    <property type="entry name" value="GtrA_DPMS_TM"/>
</dbReference>
<dbReference type="RefSeq" id="WP_249868644.1">
    <property type="nucleotide sequence ID" value="NZ_JAMGBC010000001.1"/>
</dbReference>
<accession>A0ABT0RHP2</accession>
<keyword evidence="4 6" id="KW-1133">Transmembrane helix</keyword>
<dbReference type="Proteomes" id="UP001165343">
    <property type="component" value="Unassembled WGS sequence"/>
</dbReference>
<evidence type="ECO:0000259" key="7">
    <source>
        <dbReference type="Pfam" id="PF04138"/>
    </source>
</evidence>
<feature type="transmembrane region" description="Helical" evidence="6">
    <location>
        <begin position="107"/>
        <end position="126"/>
    </location>
</feature>
<dbReference type="EMBL" id="JAMGBC010000001">
    <property type="protein sequence ID" value="MCL6679763.1"/>
    <property type="molecule type" value="Genomic_DNA"/>
</dbReference>
<dbReference type="PANTHER" id="PTHR38459">
    <property type="entry name" value="PROPHAGE BACTOPRENOL-LINKED GLUCOSE TRANSLOCASE HOMOLOG"/>
    <property type="match status" value="1"/>
</dbReference>
<evidence type="ECO:0000256" key="2">
    <source>
        <dbReference type="ARBA" id="ARBA00009399"/>
    </source>
</evidence>
<comment type="similarity">
    <text evidence="2">Belongs to the GtrA family.</text>
</comment>
<evidence type="ECO:0000313" key="9">
    <source>
        <dbReference type="Proteomes" id="UP001165343"/>
    </source>
</evidence>
<keyword evidence="3 6" id="KW-0812">Transmembrane</keyword>
<protein>
    <submittedName>
        <fullName evidence="8">GtrA family protein</fullName>
    </submittedName>
</protein>
<evidence type="ECO:0000256" key="6">
    <source>
        <dbReference type="SAM" id="Phobius"/>
    </source>
</evidence>
<feature type="transmembrane region" description="Helical" evidence="6">
    <location>
        <begin position="42"/>
        <end position="61"/>
    </location>
</feature>
<evidence type="ECO:0000313" key="8">
    <source>
        <dbReference type="EMBL" id="MCL6679763.1"/>
    </source>
</evidence>
<evidence type="ECO:0000256" key="4">
    <source>
        <dbReference type="ARBA" id="ARBA00022989"/>
    </source>
</evidence>
<proteinExistence type="inferred from homology"/>
<dbReference type="PANTHER" id="PTHR38459:SF1">
    <property type="entry name" value="PROPHAGE BACTOPRENOL-LINKED GLUCOSE TRANSLOCASE HOMOLOG"/>
    <property type="match status" value="1"/>
</dbReference>
<name>A0ABT0RHP2_9SPHN</name>
<sequence>MATRLNFDERTFSQLVRFAVVGFFLAGVYSAIYWYLATYVMPPMLAVVFAFAVAVSIGFVMHSRWSFRGHGKREDRRLKMKFLLVQASGFFLNEAFTWVLTGPLHGPTWWPLVPAIFVTPLATYIFNRQWVFR</sequence>
<evidence type="ECO:0000256" key="3">
    <source>
        <dbReference type="ARBA" id="ARBA00022692"/>
    </source>
</evidence>
<feature type="domain" description="GtrA/DPMS transmembrane" evidence="7">
    <location>
        <begin position="17"/>
        <end position="132"/>
    </location>
</feature>
<dbReference type="Pfam" id="PF04138">
    <property type="entry name" value="GtrA_DPMS_TM"/>
    <property type="match status" value="1"/>
</dbReference>
<keyword evidence="9" id="KW-1185">Reference proteome</keyword>
<organism evidence="8 9">
    <name type="scientific">Sphingomonas anseongensis</name>
    <dbReference type="NCBI Taxonomy" id="2908207"/>
    <lineage>
        <taxon>Bacteria</taxon>
        <taxon>Pseudomonadati</taxon>
        <taxon>Pseudomonadota</taxon>
        <taxon>Alphaproteobacteria</taxon>
        <taxon>Sphingomonadales</taxon>
        <taxon>Sphingomonadaceae</taxon>
        <taxon>Sphingomonas</taxon>
    </lineage>
</organism>
<comment type="caution">
    <text evidence="8">The sequence shown here is derived from an EMBL/GenBank/DDBJ whole genome shotgun (WGS) entry which is preliminary data.</text>
</comment>
<feature type="transmembrane region" description="Helical" evidence="6">
    <location>
        <begin position="82"/>
        <end position="101"/>
    </location>
</feature>
<evidence type="ECO:0000256" key="5">
    <source>
        <dbReference type="ARBA" id="ARBA00023136"/>
    </source>
</evidence>
<dbReference type="InterPro" id="IPR051401">
    <property type="entry name" value="GtrA_CellWall_Glycosyl"/>
</dbReference>
<gene>
    <name evidence="8" type="ORF">LZ519_10625</name>
</gene>